<dbReference type="EMBL" id="AMQN01000148">
    <property type="status" value="NOT_ANNOTATED_CDS"/>
    <property type="molecule type" value="Genomic_DNA"/>
</dbReference>
<evidence type="ECO:0000313" key="2">
    <source>
        <dbReference type="EnsemblMetazoa" id="CapteP198081"/>
    </source>
</evidence>
<reference evidence="2" key="3">
    <citation type="submission" date="2015-06" db="UniProtKB">
        <authorList>
            <consortium name="EnsemblMetazoa"/>
        </authorList>
    </citation>
    <scope>IDENTIFICATION</scope>
</reference>
<keyword evidence="3" id="KW-1185">Reference proteome</keyword>
<dbReference type="Proteomes" id="UP000014760">
    <property type="component" value="Unassembled WGS sequence"/>
</dbReference>
<dbReference type="PANTHER" id="PTHR46880">
    <property type="entry name" value="RAS-ASSOCIATING DOMAIN-CONTAINING PROTEIN"/>
    <property type="match status" value="1"/>
</dbReference>
<dbReference type="AlphaFoldDB" id="X1ZY99"/>
<dbReference type="EMBL" id="AMQN01000149">
    <property type="status" value="NOT_ANNOTATED_CDS"/>
    <property type="molecule type" value="Genomic_DNA"/>
</dbReference>
<name>X1ZY99_CAPTE</name>
<feature type="region of interest" description="Disordered" evidence="1">
    <location>
        <begin position="556"/>
        <end position="607"/>
    </location>
</feature>
<sequence>MASPPKKSLRKVSLKTFESYGLDAQFGRTVANGNFIQVWCKLCAKYSMRIRAQLRGKALTDAEKFVQGSTNTVKNQVVNQPRIDKALDVTTRDCYTRLFRTAYKVAQSGMPLEHFPTLVDIQQQNGVQLLDGVQSPGRAREFIVIMASKLILKYLDEASFFSILSDGSQARKTGSEKELVLVRLVRDGEVLHLVVALQNVDAYGDANAENVKAAIDDAFLKKLGMTADNYKNSCVGATADGVYVNFGRNTGVLTRMKEERPWLLAVHCASHRFELAMKESIHAQTDFKAMCDLMIGIYYHMKRSGKTHIYRQLKDTASSLNMKAYKHPKTHGTRFINHTRNGLSALLKNWIPLIITLENAIAVSKKTESGKLEGYRRKLAASKFLEVKVVMALGPSNSIVESAFSILNAMLSDRRLSLQHSTMENLLLLKHNGQFIFEAEVEDIISSNVTEFLQKRRKRKLHQADAEMPGSKKPCTVTEEPEVKVVMALGPSNSIVESAFSILNAMLSDRRLSLQHSTMENLLLLKHNGQFIFEAEVEDIISSNVTEFLQKRRKRKLHQADAEMPGSKKPCTVTEEPEVIEAEEFYPMSDDGGDSDYNSNDDDDPFN</sequence>
<dbReference type="EnsemblMetazoa" id="CapteT198081">
    <property type="protein sequence ID" value="CapteP198081"/>
    <property type="gene ID" value="CapteG198081"/>
</dbReference>
<dbReference type="PANTHER" id="PTHR46880:SF5">
    <property type="entry name" value="DUF4371 DOMAIN-CONTAINING PROTEIN"/>
    <property type="match status" value="1"/>
</dbReference>
<evidence type="ECO:0000313" key="3">
    <source>
        <dbReference type="Proteomes" id="UP000014760"/>
    </source>
</evidence>
<feature type="compositionally biased region" description="Acidic residues" evidence="1">
    <location>
        <begin position="591"/>
        <end position="607"/>
    </location>
</feature>
<reference evidence="3" key="1">
    <citation type="submission" date="2012-12" db="EMBL/GenBank/DDBJ databases">
        <authorList>
            <person name="Hellsten U."/>
            <person name="Grimwood J."/>
            <person name="Chapman J.A."/>
            <person name="Shapiro H."/>
            <person name="Aerts A."/>
            <person name="Otillar R.P."/>
            <person name="Terry A.Y."/>
            <person name="Boore J.L."/>
            <person name="Simakov O."/>
            <person name="Marletaz F."/>
            <person name="Cho S.-J."/>
            <person name="Edsinger-Gonzales E."/>
            <person name="Havlak P."/>
            <person name="Kuo D.-H."/>
            <person name="Larsson T."/>
            <person name="Lv J."/>
            <person name="Arendt D."/>
            <person name="Savage R."/>
            <person name="Osoegawa K."/>
            <person name="de Jong P."/>
            <person name="Lindberg D.R."/>
            <person name="Seaver E.C."/>
            <person name="Weisblat D.A."/>
            <person name="Putnam N.H."/>
            <person name="Grigoriev I.V."/>
            <person name="Rokhsar D.S."/>
        </authorList>
    </citation>
    <scope>NUCLEOTIDE SEQUENCE</scope>
    <source>
        <strain evidence="3">I ESC-2004</strain>
    </source>
</reference>
<reference evidence="3" key="2">
    <citation type="journal article" date="2013" name="Nature">
        <title>Insights into bilaterian evolution from three spiralian genomes.</title>
        <authorList>
            <person name="Simakov O."/>
            <person name="Marletaz F."/>
            <person name="Cho S.J."/>
            <person name="Edsinger-Gonzales E."/>
            <person name="Havlak P."/>
            <person name="Hellsten U."/>
            <person name="Kuo D.H."/>
            <person name="Larsson T."/>
            <person name="Lv J."/>
            <person name="Arendt D."/>
            <person name="Savage R."/>
            <person name="Osoegawa K."/>
            <person name="de Jong P."/>
            <person name="Grimwood J."/>
            <person name="Chapman J.A."/>
            <person name="Shapiro H."/>
            <person name="Aerts A."/>
            <person name="Otillar R.P."/>
            <person name="Terry A.Y."/>
            <person name="Boore J.L."/>
            <person name="Grigoriev I.V."/>
            <person name="Lindberg D.R."/>
            <person name="Seaver E.C."/>
            <person name="Weisblat D.A."/>
            <person name="Putnam N.H."/>
            <person name="Rokhsar D.S."/>
        </authorList>
    </citation>
    <scope>NUCLEOTIDE SEQUENCE</scope>
    <source>
        <strain evidence="3">I ESC-2004</strain>
    </source>
</reference>
<accession>X1ZY99</accession>
<organism evidence="2 3">
    <name type="scientific">Capitella teleta</name>
    <name type="common">Polychaete worm</name>
    <dbReference type="NCBI Taxonomy" id="283909"/>
    <lineage>
        <taxon>Eukaryota</taxon>
        <taxon>Metazoa</taxon>
        <taxon>Spiralia</taxon>
        <taxon>Lophotrochozoa</taxon>
        <taxon>Annelida</taxon>
        <taxon>Polychaeta</taxon>
        <taxon>Sedentaria</taxon>
        <taxon>Scolecida</taxon>
        <taxon>Capitellidae</taxon>
        <taxon>Capitella</taxon>
    </lineage>
</organism>
<proteinExistence type="predicted"/>
<dbReference type="OrthoDB" id="5103at2759"/>
<feature type="compositionally biased region" description="Acidic residues" evidence="1">
    <location>
        <begin position="575"/>
        <end position="584"/>
    </location>
</feature>
<dbReference type="OMA" id="STVECGF"/>
<evidence type="ECO:0008006" key="4">
    <source>
        <dbReference type="Google" id="ProtNLM"/>
    </source>
</evidence>
<evidence type="ECO:0000256" key="1">
    <source>
        <dbReference type="SAM" id="MobiDB-lite"/>
    </source>
</evidence>
<dbReference type="HOGENOM" id="CLU_449965_0_0_1"/>
<protein>
    <recommendedName>
        <fullName evidence="4">DUF4371 domain-containing protein</fullName>
    </recommendedName>
</protein>